<accession>L0KBR0</accession>
<organism evidence="2 3">
    <name type="scientific">Halobacteroides halobius (strain ATCC 35273 / DSM 5150 / MD-1)</name>
    <dbReference type="NCBI Taxonomy" id="748449"/>
    <lineage>
        <taxon>Bacteria</taxon>
        <taxon>Bacillati</taxon>
        <taxon>Bacillota</taxon>
        <taxon>Clostridia</taxon>
        <taxon>Halanaerobiales</taxon>
        <taxon>Halobacteroidaceae</taxon>
        <taxon>Halobacteroides</taxon>
    </lineage>
</organism>
<keyword evidence="3" id="KW-1185">Reference proteome</keyword>
<dbReference type="HOGENOM" id="CLU_057504_0_2_9"/>
<dbReference type="Proteomes" id="UP000010880">
    <property type="component" value="Chromosome"/>
</dbReference>
<dbReference type="NCBIfam" id="TIGR01784">
    <property type="entry name" value="T_den_put_tspse"/>
    <property type="match status" value="1"/>
</dbReference>
<dbReference type="KEGG" id="hhl:Halha_2100"/>
<dbReference type="AlphaFoldDB" id="L0KBR0"/>
<reference evidence="3" key="1">
    <citation type="submission" date="2012-02" db="EMBL/GenBank/DDBJ databases">
        <title>The complete genome of Halobacteroides halobius DSM 5150.</title>
        <authorList>
            <person name="Lucas S."/>
            <person name="Copeland A."/>
            <person name="Lapidus A."/>
            <person name="Glavina del Rio T."/>
            <person name="Dalin E."/>
            <person name="Tice H."/>
            <person name="Bruce D."/>
            <person name="Goodwin L."/>
            <person name="Pitluck S."/>
            <person name="Peters L."/>
            <person name="Mikhailova N."/>
            <person name="Gu W."/>
            <person name="Kyrpides N."/>
            <person name="Mavromatis K."/>
            <person name="Ivanova N."/>
            <person name="Brettin T."/>
            <person name="Detter J.C."/>
            <person name="Han C."/>
            <person name="Larimer F."/>
            <person name="Land M."/>
            <person name="Hauser L."/>
            <person name="Markowitz V."/>
            <person name="Cheng J.-F."/>
            <person name="Hugenholtz P."/>
            <person name="Woyke T."/>
            <person name="Wu D."/>
            <person name="Tindall B."/>
            <person name="Pomrenke H."/>
            <person name="Brambilla E."/>
            <person name="Klenk H.-P."/>
            <person name="Eisen J.A."/>
        </authorList>
    </citation>
    <scope>NUCLEOTIDE SEQUENCE [LARGE SCALE GENOMIC DNA]</scope>
    <source>
        <strain evidence="3">ATCC 35273 / DSM 5150 / MD-1</strain>
    </source>
</reference>
<sequence length="301" mass="35569">MTEDILDPKVDFVFKKVFGSENHKEILIAFLNSVFGNKQSEEEIVDISIDNPDIDKDWKDDKFSRLDIKATTSNDSKVNIEIQLKNQYNMKKRTLYYWSKLYESQMKSGDPYNKLERTVTINILNFTYLKKNNRYHNAYILKEKETNEILTDLEEIHFIELSKLDEDEFESVEDIENKSKEDKLVPWALFLKNPQSEVMKMLEEGMKELKEAAERLEILSHDEETREIYESRQKAIHDQITNIQEAAKEAREEGLEEGEKKGRKKEKIEVAKEMLKDGLSIEKIEKFTNLTKEEIKNLIEK</sequence>
<evidence type="ECO:0000313" key="3">
    <source>
        <dbReference type="Proteomes" id="UP000010880"/>
    </source>
</evidence>
<dbReference type="eggNOG" id="COG5464">
    <property type="taxonomic scope" value="Bacteria"/>
</dbReference>
<proteinExistence type="predicted"/>
<dbReference type="RefSeq" id="WP_015327699.1">
    <property type="nucleotide sequence ID" value="NC_019978.1"/>
</dbReference>
<dbReference type="PANTHER" id="PTHR41317">
    <property type="entry name" value="PD-(D_E)XK NUCLEASE FAMILY TRANSPOSASE"/>
    <property type="match status" value="1"/>
</dbReference>
<protein>
    <submittedName>
        <fullName evidence="2">Uncharacterized protein</fullName>
    </submittedName>
</protein>
<dbReference type="OrthoDB" id="2973070at2"/>
<dbReference type="STRING" id="748449.Halha_2100"/>
<gene>
    <name evidence="2" type="ordered locus">Halha_2100</name>
</gene>
<name>L0KBR0_HALHC</name>
<feature type="region of interest" description="Disordered" evidence="1">
    <location>
        <begin position="246"/>
        <end position="265"/>
    </location>
</feature>
<evidence type="ECO:0000313" key="2">
    <source>
        <dbReference type="EMBL" id="AGB41985.1"/>
    </source>
</evidence>
<dbReference type="Pfam" id="PF12784">
    <property type="entry name" value="PDDEXK_2"/>
    <property type="match status" value="1"/>
</dbReference>
<dbReference type="InterPro" id="IPR010106">
    <property type="entry name" value="RpnA"/>
</dbReference>
<dbReference type="EMBL" id="CP003359">
    <property type="protein sequence ID" value="AGB41985.1"/>
    <property type="molecule type" value="Genomic_DNA"/>
</dbReference>
<dbReference type="PATRIC" id="fig|748449.3.peg.2015"/>
<dbReference type="PANTHER" id="PTHR41317:SF1">
    <property type="entry name" value="PD-(D_E)XK NUCLEASE FAMILY TRANSPOSASE"/>
    <property type="match status" value="1"/>
</dbReference>
<evidence type="ECO:0000256" key="1">
    <source>
        <dbReference type="SAM" id="MobiDB-lite"/>
    </source>
</evidence>